<feature type="region of interest" description="Disordered" evidence="1">
    <location>
        <begin position="38"/>
        <end position="86"/>
    </location>
</feature>
<feature type="compositionally biased region" description="Low complexity" evidence="1">
    <location>
        <begin position="55"/>
        <end position="86"/>
    </location>
</feature>
<evidence type="ECO:0000313" key="2">
    <source>
        <dbReference type="EMBL" id="KAK7600930.1"/>
    </source>
</evidence>
<dbReference type="Proteomes" id="UP001367676">
    <property type="component" value="Unassembled WGS sequence"/>
</dbReference>
<feature type="region of interest" description="Disordered" evidence="1">
    <location>
        <begin position="1"/>
        <end position="23"/>
    </location>
</feature>
<accession>A0AAN9TKS0</accession>
<gene>
    <name evidence="2" type="ORF">V9T40_008371</name>
</gene>
<dbReference type="AlphaFoldDB" id="A0AAN9TKS0"/>
<keyword evidence="3" id="KW-1185">Reference proteome</keyword>
<comment type="caution">
    <text evidence="2">The sequence shown here is derived from an EMBL/GenBank/DDBJ whole genome shotgun (WGS) entry which is preliminary data.</text>
</comment>
<evidence type="ECO:0000313" key="3">
    <source>
        <dbReference type="Proteomes" id="UP001367676"/>
    </source>
</evidence>
<reference evidence="2 3" key="1">
    <citation type="submission" date="2024-03" db="EMBL/GenBank/DDBJ databases">
        <title>Adaptation during the transition from Ophiocordyceps entomopathogen to insect associate is accompanied by gene loss and intensified selection.</title>
        <authorList>
            <person name="Ward C.M."/>
            <person name="Onetto C.A."/>
            <person name="Borneman A.R."/>
        </authorList>
    </citation>
    <scope>NUCLEOTIDE SEQUENCE [LARGE SCALE GENOMIC DNA]</scope>
    <source>
        <strain evidence="2">AWRI1</strain>
        <tissue evidence="2">Single Adult Female</tissue>
    </source>
</reference>
<sequence>MAYSERRAATATATHNGNDDTTAKAFSPLITKRLKVTPSTVTKPRREQNGKMLPNISSNTNNDSSSASELVSINGSTSNNGNSNSSYYAVYGGEAHLPVNNANSASAGMSSCYSSYPSNYTPQQLYPSQVIFIQLSIVVPTQVDSNE</sequence>
<protein>
    <submittedName>
        <fullName evidence="2">Uncharacterized protein</fullName>
    </submittedName>
</protein>
<organism evidence="2 3">
    <name type="scientific">Parthenolecanium corni</name>
    <dbReference type="NCBI Taxonomy" id="536013"/>
    <lineage>
        <taxon>Eukaryota</taxon>
        <taxon>Metazoa</taxon>
        <taxon>Ecdysozoa</taxon>
        <taxon>Arthropoda</taxon>
        <taxon>Hexapoda</taxon>
        <taxon>Insecta</taxon>
        <taxon>Pterygota</taxon>
        <taxon>Neoptera</taxon>
        <taxon>Paraneoptera</taxon>
        <taxon>Hemiptera</taxon>
        <taxon>Sternorrhyncha</taxon>
        <taxon>Coccoidea</taxon>
        <taxon>Coccidae</taxon>
        <taxon>Parthenolecanium</taxon>
    </lineage>
</organism>
<proteinExistence type="predicted"/>
<evidence type="ECO:0000256" key="1">
    <source>
        <dbReference type="SAM" id="MobiDB-lite"/>
    </source>
</evidence>
<name>A0AAN9TKS0_9HEMI</name>
<dbReference type="EMBL" id="JBBCAQ010000010">
    <property type="protein sequence ID" value="KAK7600930.1"/>
    <property type="molecule type" value="Genomic_DNA"/>
</dbReference>